<proteinExistence type="predicted"/>
<dbReference type="EMBL" id="JAACAK010000093">
    <property type="protein sequence ID" value="NIR75768.1"/>
    <property type="molecule type" value="Genomic_DNA"/>
</dbReference>
<name>A0AAE5CCD4_9BACT</name>
<gene>
    <name evidence="2" type="ORF">GWO12_11765</name>
</gene>
<feature type="transmembrane region" description="Helical" evidence="1">
    <location>
        <begin position="87"/>
        <end position="108"/>
    </location>
</feature>
<accession>A0AAE5CCD4</accession>
<comment type="caution">
    <text evidence="2">The sequence shown here is derived from an EMBL/GenBank/DDBJ whole genome shotgun (WGS) entry which is preliminary data.</text>
</comment>
<organism evidence="2 3">
    <name type="scientific">Candidatus Kutchimonas denitrificans</name>
    <dbReference type="NCBI Taxonomy" id="3056748"/>
    <lineage>
        <taxon>Bacteria</taxon>
        <taxon>Pseudomonadati</taxon>
        <taxon>Gemmatimonadota</taxon>
        <taxon>Gemmatimonadia</taxon>
        <taxon>Candidatus Palauibacterales</taxon>
        <taxon>Candidatus Palauibacteraceae</taxon>
        <taxon>Candidatus Kutchimonas</taxon>
    </lineage>
</organism>
<evidence type="ECO:0000313" key="3">
    <source>
        <dbReference type="Proteomes" id="UP000702544"/>
    </source>
</evidence>
<keyword evidence="1" id="KW-1133">Transmembrane helix</keyword>
<feature type="transmembrane region" description="Helical" evidence="1">
    <location>
        <begin position="145"/>
        <end position="170"/>
    </location>
</feature>
<keyword evidence="1" id="KW-0472">Membrane</keyword>
<sequence>MNRILLSGLAGVVLFVWGFVAHGLLPFHDGVFHAFGDETRVAAVLAEQGGEPGVYYLPIGADQATDRLRAFVNLQPPGAGPGTGQQIAVGLLIQILAAFVGITLVAGTPEAGYARRVGRFALLGLIIGFSSQGFYWNWFGFPSDYAMVMILDNLIGWTLAGLAVAGLMGADAGPELP</sequence>
<dbReference type="AlphaFoldDB" id="A0AAE5CCD4"/>
<keyword evidence="1" id="KW-0812">Transmembrane</keyword>
<protein>
    <submittedName>
        <fullName evidence="2">Uncharacterized protein</fullName>
    </submittedName>
</protein>
<evidence type="ECO:0000256" key="1">
    <source>
        <dbReference type="SAM" id="Phobius"/>
    </source>
</evidence>
<dbReference type="Proteomes" id="UP000702544">
    <property type="component" value="Unassembled WGS sequence"/>
</dbReference>
<reference evidence="2 3" key="1">
    <citation type="submission" date="2020-01" db="EMBL/GenBank/DDBJ databases">
        <title>Genomes assembled from Gulf of Kutch pelagic sediment metagenomes.</title>
        <authorList>
            <person name="Chandrashekar M."/>
            <person name="Mahajan M.S."/>
            <person name="Dave K.J."/>
            <person name="Vatsa P."/>
            <person name="Nathani N.M."/>
        </authorList>
    </citation>
    <scope>NUCLEOTIDE SEQUENCE [LARGE SCALE GENOMIC DNA]</scope>
    <source>
        <strain evidence="2">KS3-K002</strain>
    </source>
</reference>
<evidence type="ECO:0000313" key="2">
    <source>
        <dbReference type="EMBL" id="NIR75768.1"/>
    </source>
</evidence>
<feature type="transmembrane region" description="Helical" evidence="1">
    <location>
        <begin position="120"/>
        <end position="139"/>
    </location>
</feature>